<dbReference type="SMART" id="SM00382">
    <property type="entry name" value="AAA"/>
    <property type="match status" value="1"/>
</dbReference>
<dbReference type="InterPro" id="IPR003593">
    <property type="entry name" value="AAA+_ATPase"/>
</dbReference>
<comment type="subcellular location">
    <subcellularLocation>
        <location evidence="1">Cell membrane</location>
        <topology evidence="1">Multi-pass membrane protein</topology>
    </subcellularLocation>
</comment>
<feature type="transmembrane region" description="Helical" evidence="7">
    <location>
        <begin position="239"/>
        <end position="260"/>
    </location>
</feature>
<evidence type="ECO:0000256" key="3">
    <source>
        <dbReference type="ARBA" id="ARBA00022741"/>
    </source>
</evidence>
<dbReference type="PROSITE" id="PS50893">
    <property type="entry name" value="ABC_TRANSPORTER_2"/>
    <property type="match status" value="1"/>
</dbReference>
<evidence type="ECO:0000313" key="11">
    <source>
        <dbReference type="Proteomes" id="UP001230220"/>
    </source>
</evidence>
<keyword evidence="5 7" id="KW-1133">Transmembrane helix</keyword>
<keyword evidence="4" id="KW-0067">ATP-binding</keyword>
<keyword evidence="6 7" id="KW-0472">Membrane</keyword>
<reference evidence="10 11" key="1">
    <citation type="submission" date="2023-07" db="EMBL/GenBank/DDBJ databases">
        <title>Genomic Encyclopedia of Type Strains, Phase IV (KMG-IV): sequencing the most valuable type-strain genomes for metagenomic binning, comparative biology and taxonomic classification.</title>
        <authorList>
            <person name="Goeker M."/>
        </authorList>
    </citation>
    <scope>NUCLEOTIDE SEQUENCE [LARGE SCALE GENOMIC DNA]</scope>
    <source>
        <strain evidence="10 11">DSM 16784</strain>
    </source>
</reference>
<dbReference type="InterPro" id="IPR027417">
    <property type="entry name" value="P-loop_NTPase"/>
</dbReference>
<dbReference type="Proteomes" id="UP001230220">
    <property type="component" value="Unassembled WGS sequence"/>
</dbReference>
<dbReference type="InterPro" id="IPR011527">
    <property type="entry name" value="ABC1_TM_dom"/>
</dbReference>
<dbReference type="EMBL" id="JAUSUR010000003">
    <property type="protein sequence ID" value="MDQ0361233.1"/>
    <property type="molecule type" value="Genomic_DNA"/>
</dbReference>
<dbReference type="InterPro" id="IPR003439">
    <property type="entry name" value="ABC_transporter-like_ATP-bd"/>
</dbReference>
<sequence>MFKLVKNNKLLYLVSLFLIVLYSCMDIAKSILMSEIFDNQKLVESVTSGIWIVLIFLGFYLMIIVFQQFVVEVLKNKIRFNLNKGLYGTYLKMYPNEFKKYDSSMIINELNNEVNVITEQYISAKLNVFFLFISFILGSIYIGMLSLGILLFLYICGLSILLLNQLFSDQFKKNQKKLLESQQRWIKVIKNFCVNFKVIRNYSIENKFEELLDKSNRDLEIKTVKSNGFMKIVSAMNTAFSQIMFFGTLLFGVVLINSGMLTVGKLIGIVQASNMIIMPISNYINLKNSINASVPILMEFEEKLKYVPSDGTIVMEKPLENINVSNLSFAYEDKLVLKDVNLIFERGNKYLIVGKSGCGKSTLLELIAKQQTSMNISVNKYRLSDVTFSSYASHFSYLTQKDYLLPFDLKTNITLNNKNDSNFEDILSILNLEEFAKKSKYKFADDAPEISGGELQRINLARAIYNKKEWLFLDEAFSSLDEKTMISIEENLLKRDDLSIIAISHKLIPETVKLYDQVILINDKKAVVYDSRTFISEKLIT</sequence>
<dbReference type="Pfam" id="PF00664">
    <property type="entry name" value="ABC_membrane"/>
    <property type="match status" value="1"/>
</dbReference>
<protein>
    <submittedName>
        <fullName evidence="10">ABC-type bacteriocin/lantibiotic exporter with double-glycine peptidase domain</fullName>
    </submittedName>
</protein>
<dbReference type="SUPFAM" id="SSF52540">
    <property type="entry name" value="P-loop containing nucleoside triphosphate hydrolases"/>
    <property type="match status" value="1"/>
</dbReference>
<evidence type="ECO:0000259" key="8">
    <source>
        <dbReference type="PROSITE" id="PS50893"/>
    </source>
</evidence>
<dbReference type="RefSeq" id="WP_307407780.1">
    <property type="nucleotide sequence ID" value="NZ_JAUSUR010000003.1"/>
</dbReference>
<keyword evidence="3" id="KW-0547">Nucleotide-binding</keyword>
<feature type="domain" description="ABC transmembrane type-1" evidence="9">
    <location>
        <begin position="13"/>
        <end position="282"/>
    </location>
</feature>
<dbReference type="PROSITE" id="PS51257">
    <property type="entry name" value="PROKAR_LIPOPROTEIN"/>
    <property type="match status" value="1"/>
</dbReference>
<feature type="domain" description="ABC transporter" evidence="8">
    <location>
        <begin position="322"/>
        <end position="540"/>
    </location>
</feature>
<proteinExistence type="predicted"/>
<accession>A0ABU0E2V7</accession>
<evidence type="ECO:0000256" key="7">
    <source>
        <dbReference type="SAM" id="Phobius"/>
    </source>
</evidence>
<dbReference type="SUPFAM" id="SSF90123">
    <property type="entry name" value="ABC transporter transmembrane region"/>
    <property type="match status" value="1"/>
</dbReference>
<dbReference type="InterPro" id="IPR039421">
    <property type="entry name" value="Type_1_exporter"/>
</dbReference>
<dbReference type="Pfam" id="PF00005">
    <property type="entry name" value="ABC_tran"/>
    <property type="match status" value="1"/>
</dbReference>
<dbReference type="Gene3D" id="1.20.1560.10">
    <property type="entry name" value="ABC transporter type 1, transmembrane domain"/>
    <property type="match status" value="1"/>
</dbReference>
<evidence type="ECO:0000256" key="6">
    <source>
        <dbReference type="ARBA" id="ARBA00023136"/>
    </source>
</evidence>
<name>A0ABU0E2V7_9FIRM</name>
<evidence type="ECO:0000256" key="2">
    <source>
        <dbReference type="ARBA" id="ARBA00022692"/>
    </source>
</evidence>
<comment type="caution">
    <text evidence="10">The sequence shown here is derived from an EMBL/GenBank/DDBJ whole genome shotgun (WGS) entry which is preliminary data.</text>
</comment>
<dbReference type="PROSITE" id="PS00211">
    <property type="entry name" value="ABC_TRANSPORTER_1"/>
    <property type="match status" value="1"/>
</dbReference>
<feature type="transmembrane region" description="Helical" evidence="7">
    <location>
        <begin position="49"/>
        <end position="74"/>
    </location>
</feature>
<evidence type="ECO:0000256" key="1">
    <source>
        <dbReference type="ARBA" id="ARBA00004651"/>
    </source>
</evidence>
<feature type="transmembrane region" description="Helical" evidence="7">
    <location>
        <begin position="126"/>
        <end position="143"/>
    </location>
</feature>
<dbReference type="InterPro" id="IPR017871">
    <property type="entry name" value="ABC_transporter-like_CS"/>
</dbReference>
<dbReference type="Gene3D" id="3.40.50.300">
    <property type="entry name" value="P-loop containing nucleotide triphosphate hydrolases"/>
    <property type="match status" value="1"/>
</dbReference>
<dbReference type="CDD" id="cd03228">
    <property type="entry name" value="ABCC_MRP_Like"/>
    <property type="match status" value="1"/>
</dbReference>
<keyword evidence="2 7" id="KW-0812">Transmembrane</keyword>
<dbReference type="PANTHER" id="PTHR24221">
    <property type="entry name" value="ATP-BINDING CASSETTE SUB-FAMILY B"/>
    <property type="match status" value="1"/>
</dbReference>
<evidence type="ECO:0000313" key="10">
    <source>
        <dbReference type="EMBL" id="MDQ0361233.1"/>
    </source>
</evidence>
<keyword evidence="11" id="KW-1185">Reference proteome</keyword>
<organism evidence="10 11">
    <name type="scientific">Breznakia pachnodae</name>
    <dbReference type="NCBI Taxonomy" id="265178"/>
    <lineage>
        <taxon>Bacteria</taxon>
        <taxon>Bacillati</taxon>
        <taxon>Bacillota</taxon>
        <taxon>Erysipelotrichia</taxon>
        <taxon>Erysipelotrichales</taxon>
        <taxon>Erysipelotrichaceae</taxon>
        <taxon>Breznakia</taxon>
    </lineage>
</organism>
<gene>
    <name evidence="10" type="ORF">J2S15_001980</name>
</gene>
<dbReference type="PROSITE" id="PS50929">
    <property type="entry name" value="ABC_TM1F"/>
    <property type="match status" value="1"/>
</dbReference>
<evidence type="ECO:0000256" key="4">
    <source>
        <dbReference type="ARBA" id="ARBA00022840"/>
    </source>
</evidence>
<dbReference type="PANTHER" id="PTHR24221:SF654">
    <property type="entry name" value="ATP-BINDING CASSETTE SUB-FAMILY B MEMBER 6"/>
    <property type="match status" value="1"/>
</dbReference>
<feature type="transmembrane region" description="Helical" evidence="7">
    <location>
        <begin position="149"/>
        <end position="167"/>
    </location>
</feature>
<dbReference type="InterPro" id="IPR036640">
    <property type="entry name" value="ABC1_TM_sf"/>
</dbReference>
<evidence type="ECO:0000259" key="9">
    <source>
        <dbReference type="PROSITE" id="PS50929"/>
    </source>
</evidence>
<evidence type="ECO:0000256" key="5">
    <source>
        <dbReference type="ARBA" id="ARBA00022989"/>
    </source>
</evidence>